<dbReference type="EMBL" id="JBHUEL010000009">
    <property type="protein sequence ID" value="MFD1767222.1"/>
    <property type="molecule type" value="Genomic_DNA"/>
</dbReference>
<name>A0ABW4ME81_9SPHN</name>
<evidence type="ECO:0000256" key="2">
    <source>
        <dbReference type="SAM" id="SignalP"/>
    </source>
</evidence>
<proteinExistence type="predicted"/>
<comment type="caution">
    <text evidence="3">The sequence shown here is derived from an EMBL/GenBank/DDBJ whole genome shotgun (WGS) entry which is preliminary data.</text>
</comment>
<feature type="region of interest" description="Disordered" evidence="1">
    <location>
        <begin position="92"/>
        <end position="112"/>
    </location>
</feature>
<reference evidence="4" key="1">
    <citation type="journal article" date="2019" name="Int. J. Syst. Evol. Microbiol.">
        <title>The Global Catalogue of Microorganisms (GCM) 10K type strain sequencing project: providing services to taxonomists for standard genome sequencing and annotation.</title>
        <authorList>
            <consortium name="The Broad Institute Genomics Platform"/>
            <consortium name="The Broad Institute Genome Sequencing Center for Infectious Disease"/>
            <person name="Wu L."/>
            <person name="Ma J."/>
        </authorList>
    </citation>
    <scope>NUCLEOTIDE SEQUENCE [LARGE SCALE GENOMIC DNA]</scope>
    <source>
        <strain evidence="4">CGMCC 1.12449</strain>
    </source>
</reference>
<evidence type="ECO:0000313" key="3">
    <source>
        <dbReference type="EMBL" id="MFD1767222.1"/>
    </source>
</evidence>
<feature type="chain" id="PRO_5046008232" evidence="2">
    <location>
        <begin position="25"/>
        <end position="112"/>
    </location>
</feature>
<gene>
    <name evidence="3" type="ORF">ACFSAG_10255</name>
</gene>
<accession>A0ABW4ME81</accession>
<feature type="region of interest" description="Disordered" evidence="1">
    <location>
        <begin position="26"/>
        <end position="53"/>
    </location>
</feature>
<sequence>MKLVAGLLLSLGLVFQAGPSCSSAVQPAPTSMSMDCSGMDESDPPMQDSDGKDMATACHACVSRIAELPAVPRSLVWKDLVPGVELQNAIRGTALKPPTPPPRRQDLLNLST</sequence>
<keyword evidence="2" id="KW-0732">Signal</keyword>
<protein>
    <submittedName>
        <fullName evidence="3">Uncharacterized protein</fullName>
    </submittedName>
</protein>
<dbReference type="Proteomes" id="UP001597215">
    <property type="component" value="Unassembled WGS sequence"/>
</dbReference>
<feature type="signal peptide" evidence="2">
    <location>
        <begin position="1"/>
        <end position="24"/>
    </location>
</feature>
<evidence type="ECO:0000256" key="1">
    <source>
        <dbReference type="SAM" id="MobiDB-lite"/>
    </source>
</evidence>
<keyword evidence="4" id="KW-1185">Reference proteome</keyword>
<evidence type="ECO:0000313" key="4">
    <source>
        <dbReference type="Proteomes" id="UP001597215"/>
    </source>
</evidence>
<organism evidence="3 4">
    <name type="scientific">Sphingorhabdus buctiana</name>
    <dbReference type="NCBI Taxonomy" id="1508805"/>
    <lineage>
        <taxon>Bacteria</taxon>
        <taxon>Pseudomonadati</taxon>
        <taxon>Pseudomonadota</taxon>
        <taxon>Alphaproteobacteria</taxon>
        <taxon>Sphingomonadales</taxon>
        <taxon>Sphingomonadaceae</taxon>
        <taxon>Sphingorhabdus</taxon>
    </lineage>
</organism>